<dbReference type="Pfam" id="PF01266">
    <property type="entry name" value="DAO"/>
    <property type="match status" value="2"/>
</dbReference>
<sequence length="887" mass="96086">MAGRPKLVIIGAGIVGCALADELTARGWTDVTVVEQGPLFATGGSSSHAPGLVFQTNPSKTMTEFAAYTVAKYDGLGSFRKVGGLEVATTPERWADLHRKAGWAESWGVGGRLVEARECAELWPLLDRRRVLGGFHVPSDGLADAVRSGEAQARRAMGRGARFLSGHTVVGIEQRGGRVTGVAVEVTRPGHPGSAPEDRSAQGTRGADGRDAYAADGQGARGVERGAPADGPDVHGDREHRRGASTDTRGGGRADGPDAYRREYETPSARSREYREYREYKVLAADVVVCAAGFWGPGIGAMAGVTVPLLPLAHQYAKSGPIPGRRGEDWPILRHQDRDLYFRAHGDRIGVGSYAHRPMPVRQDEIAGKATTMPSVQEFTEEDFEPAWREAVELMPALKERSFHDGINGVFSFTPDGFPLIGEAPGLDGFWMAEAVWVTHSAGVARALAEVLVEGAAGVDLHECELNRFEQAQLAPAFVRERGSRNFVEVYDIVHPLQPMQAPRPLRTSPFYARQQELGAYFLEGAGWERPHWFAANEPLLAEVGGSTGAAERDAWAARHWSPIAAAEAHATRERVALYDMTPLKRIEVSGPGAAAFLQRMTTNNVDRKPGSVTYTLLLDVGGGVRSDLTVARLAEDRFQVGANGNADLDWLSRHAPGGVQVRDITSGTCCIGVWGPGARELLQPLTDLDLAHPAFPYFTCGSGYVGHVPVTAMRLSYVGELGWELYTSADLGLKLWDTLWATGLPVAAGRAAFNSLRLEKGYRLWGVDVTPEHSPYEAGLGFAVRKDKDFVGRDALTEQVRRRLVPLLPEEVVMGKEPVRHAGRTRGYVTSAAFGHTIGRPIAYAWLPAELCEPGTQLEIAYFGRLVPAQVAAEPLFDPGMEKIRR</sequence>
<gene>
    <name evidence="7" type="ORF">GCM10009560_32440</name>
</gene>
<dbReference type="InterPro" id="IPR029043">
    <property type="entry name" value="GcvT/YgfZ_C"/>
</dbReference>
<organism evidence="7 8">
    <name type="scientific">Nonomuraea longicatena</name>
    <dbReference type="NCBI Taxonomy" id="83682"/>
    <lineage>
        <taxon>Bacteria</taxon>
        <taxon>Bacillati</taxon>
        <taxon>Actinomycetota</taxon>
        <taxon>Actinomycetes</taxon>
        <taxon>Streptosporangiales</taxon>
        <taxon>Streptosporangiaceae</taxon>
        <taxon>Nonomuraea</taxon>
    </lineage>
</organism>
<dbReference type="InterPro" id="IPR036188">
    <property type="entry name" value="FAD/NAD-bd_sf"/>
</dbReference>
<dbReference type="RefSeq" id="WP_343950688.1">
    <property type="nucleotide sequence ID" value="NZ_BAAAHQ010000015.1"/>
</dbReference>
<comment type="similarity">
    <text evidence="1">Belongs to the GcvT family.</text>
</comment>
<dbReference type="PROSITE" id="PS51257">
    <property type="entry name" value="PROKAR_LIPOPROTEIN"/>
    <property type="match status" value="1"/>
</dbReference>
<dbReference type="Gene3D" id="3.30.1360.120">
    <property type="entry name" value="Probable tRNA modification gtpase trme, domain 1"/>
    <property type="match status" value="1"/>
</dbReference>
<feature type="region of interest" description="Disordered" evidence="2">
    <location>
        <begin position="186"/>
        <end position="271"/>
    </location>
</feature>
<dbReference type="SUPFAM" id="SSF51905">
    <property type="entry name" value="FAD/NAD(P)-binding domain"/>
    <property type="match status" value="1"/>
</dbReference>
<dbReference type="SUPFAM" id="SSF54373">
    <property type="entry name" value="FAD-linked reductases, C-terminal domain"/>
    <property type="match status" value="1"/>
</dbReference>
<dbReference type="EMBL" id="BAAAHQ010000015">
    <property type="protein sequence ID" value="GAA0928957.1"/>
    <property type="molecule type" value="Genomic_DNA"/>
</dbReference>
<dbReference type="Gene3D" id="2.40.30.110">
    <property type="entry name" value="Aminomethyltransferase beta-barrel domains"/>
    <property type="match status" value="1"/>
</dbReference>
<evidence type="ECO:0000259" key="5">
    <source>
        <dbReference type="Pfam" id="PF08669"/>
    </source>
</evidence>
<accession>A0ABP3ZY48</accession>
<dbReference type="InterPro" id="IPR006222">
    <property type="entry name" value="GCVT_N"/>
</dbReference>
<evidence type="ECO:0000313" key="8">
    <source>
        <dbReference type="Proteomes" id="UP001501578"/>
    </source>
</evidence>
<feature type="domain" description="FAD dependent oxidoreductase central" evidence="6">
    <location>
        <begin position="454"/>
        <end position="509"/>
    </location>
</feature>
<feature type="domain" description="GCVT N-terminal" evidence="4">
    <location>
        <begin position="511"/>
        <end position="789"/>
    </location>
</feature>
<keyword evidence="8" id="KW-1185">Reference proteome</keyword>
<evidence type="ECO:0000256" key="2">
    <source>
        <dbReference type="SAM" id="MobiDB-lite"/>
    </source>
</evidence>
<feature type="domain" description="Aminomethyltransferase C-terminal" evidence="5">
    <location>
        <begin position="803"/>
        <end position="879"/>
    </location>
</feature>
<dbReference type="SUPFAM" id="SSF103025">
    <property type="entry name" value="Folate-binding domain"/>
    <property type="match status" value="1"/>
</dbReference>
<feature type="domain" description="FAD dependent oxidoreductase" evidence="3">
    <location>
        <begin position="284"/>
        <end position="450"/>
    </location>
</feature>
<feature type="domain" description="FAD dependent oxidoreductase" evidence="3">
    <location>
        <begin position="7"/>
        <end position="190"/>
    </location>
</feature>
<proteinExistence type="inferred from homology"/>
<dbReference type="Pfam" id="PF16350">
    <property type="entry name" value="FAO_M"/>
    <property type="match status" value="1"/>
</dbReference>
<evidence type="ECO:0000256" key="1">
    <source>
        <dbReference type="ARBA" id="ARBA00008609"/>
    </source>
</evidence>
<comment type="caution">
    <text evidence="7">The sequence shown here is derived from an EMBL/GenBank/DDBJ whole genome shotgun (WGS) entry which is preliminary data.</text>
</comment>
<dbReference type="Proteomes" id="UP001501578">
    <property type="component" value="Unassembled WGS sequence"/>
</dbReference>
<reference evidence="8" key="1">
    <citation type="journal article" date="2019" name="Int. J. Syst. Evol. Microbiol.">
        <title>The Global Catalogue of Microorganisms (GCM) 10K type strain sequencing project: providing services to taxonomists for standard genome sequencing and annotation.</title>
        <authorList>
            <consortium name="The Broad Institute Genomics Platform"/>
            <consortium name="The Broad Institute Genome Sequencing Center for Infectious Disease"/>
            <person name="Wu L."/>
            <person name="Ma J."/>
        </authorList>
    </citation>
    <scope>NUCLEOTIDE SEQUENCE [LARGE SCALE GENOMIC DNA]</scope>
    <source>
        <strain evidence="8">JCM 11136</strain>
    </source>
</reference>
<dbReference type="InterPro" id="IPR028896">
    <property type="entry name" value="GcvT/YgfZ/DmdA"/>
</dbReference>
<dbReference type="InterPro" id="IPR032503">
    <property type="entry name" value="FAO_M"/>
</dbReference>
<dbReference type="InterPro" id="IPR013977">
    <property type="entry name" value="GcvT_C"/>
</dbReference>
<dbReference type="PANTHER" id="PTHR43757">
    <property type="entry name" value="AMINOMETHYLTRANSFERASE"/>
    <property type="match status" value="1"/>
</dbReference>
<dbReference type="Pfam" id="PF01571">
    <property type="entry name" value="GCV_T"/>
    <property type="match status" value="1"/>
</dbReference>
<evidence type="ECO:0000313" key="7">
    <source>
        <dbReference type="EMBL" id="GAA0928957.1"/>
    </source>
</evidence>
<dbReference type="Gene3D" id="3.30.70.1400">
    <property type="entry name" value="Aminomethyltransferase beta-barrel domains"/>
    <property type="match status" value="1"/>
</dbReference>
<dbReference type="PANTHER" id="PTHR43757:SF2">
    <property type="entry name" value="AMINOMETHYLTRANSFERASE, MITOCHONDRIAL"/>
    <property type="match status" value="1"/>
</dbReference>
<evidence type="ECO:0000259" key="4">
    <source>
        <dbReference type="Pfam" id="PF01571"/>
    </source>
</evidence>
<evidence type="ECO:0000259" key="6">
    <source>
        <dbReference type="Pfam" id="PF16350"/>
    </source>
</evidence>
<dbReference type="InterPro" id="IPR027266">
    <property type="entry name" value="TrmE/GcvT-like"/>
</dbReference>
<protein>
    <submittedName>
        <fullName evidence="7">Uncharacterized protein</fullName>
    </submittedName>
</protein>
<feature type="compositionally biased region" description="Basic and acidic residues" evidence="2">
    <location>
        <begin position="232"/>
        <end position="271"/>
    </location>
</feature>
<dbReference type="Gene3D" id="3.30.9.10">
    <property type="entry name" value="D-Amino Acid Oxidase, subunit A, domain 2"/>
    <property type="match status" value="1"/>
</dbReference>
<dbReference type="Gene3D" id="3.50.50.60">
    <property type="entry name" value="FAD/NAD(P)-binding domain"/>
    <property type="match status" value="3"/>
</dbReference>
<dbReference type="InterPro" id="IPR006076">
    <property type="entry name" value="FAD-dep_OxRdtase"/>
</dbReference>
<name>A0ABP3ZY48_9ACTN</name>
<dbReference type="SUPFAM" id="SSF101790">
    <property type="entry name" value="Aminomethyltransferase beta-barrel domain"/>
    <property type="match status" value="1"/>
</dbReference>
<evidence type="ECO:0000259" key="3">
    <source>
        <dbReference type="Pfam" id="PF01266"/>
    </source>
</evidence>
<dbReference type="Pfam" id="PF08669">
    <property type="entry name" value="GCV_T_C"/>
    <property type="match status" value="1"/>
</dbReference>